<organism evidence="1 2">
    <name type="scientific">Manduca sexta</name>
    <name type="common">Tobacco hawkmoth</name>
    <name type="synonym">Tobacco hornworm</name>
    <dbReference type="NCBI Taxonomy" id="7130"/>
    <lineage>
        <taxon>Eukaryota</taxon>
        <taxon>Metazoa</taxon>
        <taxon>Ecdysozoa</taxon>
        <taxon>Arthropoda</taxon>
        <taxon>Hexapoda</taxon>
        <taxon>Insecta</taxon>
        <taxon>Pterygota</taxon>
        <taxon>Neoptera</taxon>
        <taxon>Endopterygota</taxon>
        <taxon>Lepidoptera</taxon>
        <taxon>Glossata</taxon>
        <taxon>Ditrysia</taxon>
        <taxon>Bombycoidea</taxon>
        <taxon>Sphingidae</taxon>
        <taxon>Sphinginae</taxon>
        <taxon>Sphingini</taxon>
        <taxon>Manduca</taxon>
    </lineage>
</organism>
<sequence>MVGTVERWYGRRARRSAPHRPLFTMTAAAAAHRYSGAHKHAAVRASMRARYKYAPPFSPRLAPATLTYYPLNAVYFRASSSPLPQRTRLCSNALALSLPKAVPMQESQLSTLSGYLKASALGDKCKRSADVAEANPQIPPACAV</sequence>
<protein>
    <submittedName>
        <fullName evidence="1">Uncharacterized protein</fullName>
    </submittedName>
</protein>
<dbReference type="EMBL" id="JH668630">
    <property type="protein sequence ID" value="KAG6459632.1"/>
    <property type="molecule type" value="Genomic_DNA"/>
</dbReference>
<name>A0A921ZMM1_MANSE</name>
<keyword evidence="2" id="KW-1185">Reference proteome</keyword>
<evidence type="ECO:0000313" key="1">
    <source>
        <dbReference type="EMBL" id="KAG6459632.1"/>
    </source>
</evidence>
<dbReference type="Proteomes" id="UP000791440">
    <property type="component" value="Unassembled WGS sequence"/>
</dbReference>
<comment type="caution">
    <text evidence="1">The sequence shown here is derived from an EMBL/GenBank/DDBJ whole genome shotgun (WGS) entry which is preliminary data.</text>
</comment>
<evidence type="ECO:0000313" key="2">
    <source>
        <dbReference type="Proteomes" id="UP000791440"/>
    </source>
</evidence>
<dbReference type="AlphaFoldDB" id="A0A921ZMM1"/>
<gene>
    <name evidence="1" type="ORF">O3G_MSEX011507</name>
</gene>
<accession>A0A921ZMM1</accession>
<reference evidence="1" key="1">
    <citation type="journal article" date="2016" name="Insect Biochem. Mol. Biol.">
        <title>Multifaceted biological insights from a draft genome sequence of the tobacco hornworm moth, Manduca sexta.</title>
        <authorList>
            <person name="Kanost M.R."/>
            <person name="Arrese E.L."/>
            <person name="Cao X."/>
            <person name="Chen Y.R."/>
            <person name="Chellapilla S."/>
            <person name="Goldsmith M.R."/>
            <person name="Grosse-Wilde E."/>
            <person name="Heckel D.G."/>
            <person name="Herndon N."/>
            <person name="Jiang H."/>
            <person name="Papanicolaou A."/>
            <person name="Qu J."/>
            <person name="Soulages J.L."/>
            <person name="Vogel H."/>
            <person name="Walters J."/>
            <person name="Waterhouse R.M."/>
            <person name="Ahn S.J."/>
            <person name="Almeida F.C."/>
            <person name="An C."/>
            <person name="Aqrawi P."/>
            <person name="Bretschneider A."/>
            <person name="Bryant W.B."/>
            <person name="Bucks S."/>
            <person name="Chao H."/>
            <person name="Chevignon G."/>
            <person name="Christen J.M."/>
            <person name="Clarke D.F."/>
            <person name="Dittmer N.T."/>
            <person name="Ferguson L.C.F."/>
            <person name="Garavelou S."/>
            <person name="Gordon K.H.J."/>
            <person name="Gunaratna R.T."/>
            <person name="Han Y."/>
            <person name="Hauser F."/>
            <person name="He Y."/>
            <person name="Heidel-Fischer H."/>
            <person name="Hirsh A."/>
            <person name="Hu Y."/>
            <person name="Jiang H."/>
            <person name="Kalra D."/>
            <person name="Klinner C."/>
            <person name="Konig C."/>
            <person name="Kovar C."/>
            <person name="Kroll A.R."/>
            <person name="Kuwar S.S."/>
            <person name="Lee S.L."/>
            <person name="Lehman R."/>
            <person name="Li K."/>
            <person name="Li Z."/>
            <person name="Liang H."/>
            <person name="Lovelace S."/>
            <person name="Lu Z."/>
            <person name="Mansfield J.H."/>
            <person name="McCulloch K.J."/>
            <person name="Mathew T."/>
            <person name="Morton B."/>
            <person name="Muzny D.M."/>
            <person name="Neunemann D."/>
            <person name="Ongeri F."/>
            <person name="Pauchet Y."/>
            <person name="Pu L.L."/>
            <person name="Pyrousis I."/>
            <person name="Rao X.J."/>
            <person name="Redding A."/>
            <person name="Roesel C."/>
            <person name="Sanchez-Gracia A."/>
            <person name="Schaack S."/>
            <person name="Shukla A."/>
            <person name="Tetreau G."/>
            <person name="Wang Y."/>
            <person name="Xiong G.H."/>
            <person name="Traut W."/>
            <person name="Walsh T.K."/>
            <person name="Worley K.C."/>
            <person name="Wu D."/>
            <person name="Wu W."/>
            <person name="Wu Y.Q."/>
            <person name="Zhang X."/>
            <person name="Zou Z."/>
            <person name="Zucker H."/>
            <person name="Briscoe A.D."/>
            <person name="Burmester T."/>
            <person name="Clem R.J."/>
            <person name="Feyereisen R."/>
            <person name="Grimmelikhuijzen C.J.P."/>
            <person name="Hamodrakas S.J."/>
            <person name="Hansson B.S."/>
            <person name="Huguet E."/>
            <person name="Jermiin L.S."/>
            <person name="Lan Q."/>
            <person name="Lehman H.K."/>
            <person name="Lorenzen M."/>
            <person name="Merzendorfer H."/>
            <person name="Michalopoulos I."/>
            <person name="Morton D.B."/>
            <person name="Muthukrishnan S."/>
            <person name="Oakeshott J.G."/>
            <person name="Palmer W."/>
            <person name="Park Y."/>
            <person name="Passarelli A.L."/>
            <person name="Rozas J."/>
            <person name="Schwartz L.M."/>
            <person name="Smith W."/>
            <person name="Southgate A."/>
            <person name="Vilcinskas A."/>
            <person name="Vogt R."/>
            <person name="Wang P."/>
            <person name="Werren J."/>
            <person name="Yu X.Q."/>
            <person name="Zhou J.J."/>
            <person name="Brown S.J."/>
            <person name="Scherer S.E."/>
            <person name="Richards S."/>
            <person name="Blissard G.W."/>
        </authorList>
    </citation>
    <scope>NUCLEOTIDE SEQUENCE</scope>
</reference>
<reference evidence="1" key="2">
    <citation type="submission" date="2020-12" db="EMBL/GenBank/DDBJ databases">
        <authorList>
            <person name="Kanost M."/>
        </authorList>
    </citation>
    <scope>NUCLEOTIDE SEQUENCE</scope>
</reference>
<proteinExistence type="predicted"/>